<dbReference type="PANTHER" id="PTHR24043:SF8">
    <property type="entry name" value="EGF-LIKE DOMAIN-CONTAINING PROTEIN"/>
    <property type="match status" value="1"/>
</dbReference>
<keyword evidence="7" id="KW-1185">Reference proteome</keyword>
<dbReference type="PROSITE" id="PS01186">
    <property type="entry name" value="EGF_2"/>
    <property type="match status" value="1"/>
</dbReference>
<evidence type="ECO:0000313" key="6">
    <source>
        <dbReference type="EMBL" id="KAF2899272.1"/>
    </source>
</evidence>
<evidence type="ECO:0000259" key="5">
    <source>
        <dbReference type="PROSITE" id="PS51041"/>
    </source>
</evidence>
<dbReference type="PROSITE" id="PS00022">
    <property type="entry name" value="EGF_1"/>
    <property type="match status" value="2"/>
</dbReference>
<keyword evidence="1" id="KW-0245">EGF-like domain</keyword>
<dbReference type="SMART" id="SM00181">
    <property type="entry name" value="EGF"/>
    <property type="match status" value="2"/>
</dbReference>
<dbReference type="EMBL" id="VTPC01002916">
    <property type="protein sequence ID" value="KAF2899272.1"/>
    <property type="molecule type" value="Genomic_DNA"/>
</dbReference>
<name>A0A8K0DA88_IGNLU</name>
<protein>
    <recommendedName>
        <fullName evidence="5">EMI domain-containing protein</fullName>
    </recommendedName>
</protein>
<dbReference type="PANTHER" id="PTHR24043">
    <property type="entry name" value="SCAVENGER RECEPTOR CLASS F"/>
    <property type="match status" value="1"/>
</dbReference>
<sequence>EEEVIRTVNKCCPGYHEDENHERCVSRCPDCVHGECDLNNLCNCHPGFWGEICDKNCPATRWGKNCEFDCLCENGDCDPISGYCSCPPGWKGNRCEEWFVSSTKSTSTDKPSTTMTSPAQVEEQSFSTDSTKGLSKAYAERTKYPILQKYYTFYITTENPLSTAKSSPNWQKTAISNTKLTSVTWLNDRNLKETTIYNDIKSTSINTKQREGNFTTQPSTEVDTVPVPVAYNATVNPYEDIKVKQEQVFVNNTEISDQVTQANDVNLKAKVVDDLEVSVTSTRTIISSKEEDWLLNDDESRVDPNSEVPIHQNQATSNESRLVFSVGAVAGAIATIVLIVGVALFTTKNYRKKKPATIIGVPEKHKNENTDNGGHQVSIYTRSVFHAPLPEPPVFENPVFTTPLEYENNSNEFGGTLEARVICSMHLPNHPTSFRHDSRAVDAFYDHPPSTGSYRAASIPEPPPEQTLEITSTEVKEHLYDEIPCWKQPLPINSTTNETLSSYYANTRM</sequence>
<evidence type="ECO:0000256" key="2">
    <source>
        <dbReference type="ARBA" id="ARBA00022729"/>
    </source>
</evidence>
<dbReference type="PROSITE" id="PS51041">
    <property type="entry name" value="EMI"/>
    <property type="match status" value="1"/>
</dbReference>
<dbReference type="GO" id="GO:0005044">
    <property type="term" value="F:scavenger receptor activity"/>
    <property type="evidence" value="ECO:0007669"/>
    <property type="project" value="InterPro"/>
</dbReference>
<evidence type="ECO:0000313" key="7">
    <source>
        <dbReference type="Proteomes" id="UP000801492"/>
    </source>
</evidence>
<feature type="domain" description="EMI" evidence="5">
    <location>
        <begin position="1"/>
        <end position="26"/>
    </location>
</feature>
<keyword evidence="4" id="KW-1133">Transmembrane helix</keyword>
<comment type="caution">
    <text evidence="6">The sequence shown here is derived from an EMBL/GenBank/DDBJ whole genome shotgun (WGS) entry which is preliminary data.</text>
</comment>
<gene>
    <name evidence="6" type="ORF">ILUMI_06899</name>
</gene>
<dbReference type="InterPro" id="IPR042635">
    <property type="entry name" value="MEGF10/SREC1/2-like"/>
</dbReference>
<dbReference type="OrthoDB" id="192253at2759"/>
<evidence type="ECO:0000256" key="3">
    <source>
        <dbReference type="ARBA" id="ARBA00023157"/>
    </source>
</evidence>
<proteinExistence type="predicted"/>
<dbReference type="Proteomes" id="UP000801492">
    <property type="component" value="Unassembled WGS sequence"/>
</dbReference>
<organism evidence="6 7">
    <name type="scientific">Ignelater luminosus</name>
    <name type="common">Cucubano</name>
    <name type="synonym">Pyrophorus luminosus</name>
    <dbReference type="NCBI Taxonomy" id="2038154"/>
    <lineage>
        <taxon>Eukaryota</taxon>
        <taxon>Metazoa</taxon>
        <taxon>Ecdysozoa</taxon>
        <taxon>Arthropoda</taxon>
        <taxon>Hexapoda</taxon>
        <taxon>Insecta</taxon>
        <taxon>Pterygota</taxon>
        <taxon>Neoptera</taxon>
        <taxon>Endopterygota</taxon>
        <taxon>Coleoptera</taxon>
        <taxon>Polyphaga</taxon>
        <taxon>Elateriformia</taxon>
        <taxon>Elateroidea</taxon>
        <taxon>Elateridae</taxon>
        <taxon>Agrypninae</taxon>
        <taxon>Pyrophorini</taxon>
        <taxon>Ignelater</taxon>
    </lineage>
</organism>
<feature type="non-terminal residue" evidence="6">
    <location>
        <position position="1"/>
    </location>
</feature>
<dbReference type="InterPro" id="IPR009030">
    <property type="entry name" value="Growth_fac_rcpt_cys_sf"/>
</dbReference>
<dbReference type="AlphaFoldDB" id="A0A8K0DA88"/>
<keyword evidence="3" id="KW-1015">Disulfide bond</keyword>
<evidence type="ECO:0000256" key="4">
    <source>
        <dbReference type="SAM" id="Phobius"/>
    </source>
</evidence>
<evidence type="ECO:0000256" key="1">
    <source>
        <dbReference type="ARBA" id="ARBA00022536"/>
    </source>
</evidence>
<dbReference type="InterPro" id="IPR000742">
    <property type="entry name" value="EGF"/>
</dbReference>
<feature type="transmembrane region" description="Helical" evidence="4">
    <location>
        <begin position="322"/>
        <end position="345"/>
    </location>
</feature>
<accession>A0A8K0DA88</accession>
<dbReference type="InterPro" id="IPR011489">
    <property type="entry name" value="EMI_domain"/>
</dbReference>
<keyword evidence="4" id="KW-0812">Transmembrane</keyword>
<reference evidence="6" key="1">
    <citation type="submission" date="2019-08" db="EMBL/GenBank/DDBJ databases">
        <title>The genome of the North American firefly Photinus pyralis.</title>
        <authorList>
            <consortium name="Photinus pyralis genome working group"/>
            <person name="Fallon T.R."/>
            <person name="Sander Lower S.E."/>
            <person name="Weng J.-K."/>
        </authorList>
    </citation>
    <scope>NUCLEOTIDE SEQUENCE</scope>
    <source>
        <strain evidence="6">TRF0915ILg1</strain>
        <tissue evidence="6">Whole body</tissue>
    </source>
</reference>
<keyword evidence="2" id="KW-0732">Signal</keyword>
<keyword evidence="4" id="KW-0472">Membrane</keyword>
<dbReference type="Gene3D" id="2.170.300.10">
    <property type="entry name" value="Tie2 ligand-binding domain superfamily"/>
    <property type="match status" value="1"/>
</dbReference>
<dbReference type="SUPFAM" id="SSF57184">
    <property type="entry name" value="Growth factor receptor domain"/>
    <property type="match status" value="1"/>
</dbReference>